<name>A0A2U1FST4_9PORP</name>
<feature type="transmembrane region" description="Helical" evidence="1">
    <location>
        <begin position="403"/>
        <end position="420"/>
    </location>
</feature>
<proteinExistence type="predicted"/>
<sequence length="508" mass="57453">MTRAFDFDKPRRQGRGAWVLMFLKLIRTLIKHLFPVLVVTIFRKMSWSRTLLVLAIFVGALLLIAFVLSLIRYRKLRFCVREGFLLISDHIWGRRETSIPLEKIHNIRTRSGFFYQLVEMELLQFDTLGESKAEVELLLSMEESAALRALIASATATGETTAMPTATTSDSGMASEAQSTEATQDFHYSMGQLLAGAFTQNPLRVFLVIGSVIALLYQNLDKYLIEYHEAILRKTETFVSGTSVLTLATLLFGAYLICLLLYGGKIVLQQYGLTVRLDERGLAYRAGLLTVVRQQIRHDRILFLTIKQNPIERRLGLSSVQFEQARQVAGNEKKRDASITLYGWRETDILLRWWSGDSPASLSRECDVRSLPALARRNILVSVLPVCGALMLIGYLWSPYFYAFAAVWAIIGTMQSVLIYKHSGVSIDKDYLVVHGGAFARKRSVLPLVQMEQVELSAGFFQRRRGTANLRFSTKGQALEIKYLPRNAAGTIRNVILHEIEKNRTADQ</sequence>
<feature type="transmembrane region" description="Helical" evidence="1">
    <location>
        <begin position="203"/>
        <end position="220"/>
    </location>
</feature>
<evidence type="ECO:0000313" key="3">
    <source>
        <dbReference type="EMBL" id="PVZ15216.1"/>
    </source>
</evidence>
<reference evidence="3 4" key="1">
    <citation type="submission" date="2018-04" db="EMBL/GenBank/DDBJ databases">
        <title>Genomic Encyclopedia of Type Strains, Phase IV (KMG-IV): sequencing the most valuable type-strain genomes for metagenomic binning, comparative biology and taxonomic classification.</title>
        <authorList>
            <person name="Goeker M."/>
        </authorList>
    </citation>
    <scope>NUCLEOTIDE SEQUENCE [LARGE SCALE GENOMIC DNA]</scope>
    <source>
        <strain evidence="3 4">DSM 28520</strain>
    </source>
</reference>
<dbReference type="EMBL" id="QEKY01000001">
    <property type="protein sequence ID" value="PVZ15216.1"/>
    <property type="molecule type" value="Genomic_DNA"/>
</dbReference>
<evidence type="ECO:0000256" key="1">
    <source>
        <dbReference type="SAM" id="Phobius"/>
    </source>
</evidence>
<dbReference type="PIRSF" id="PIRSF026631">
    <property type="entry name" value="UCP026631"/>
    <property type="match status" value="1"/>
</dbReference>
<feature type="domain" description="YdbS-like PH" evidence="2">
    <location>
        <begin position="73"/>
        <end position="138"/>
    </location>
</feature>
<dbReference type="GeneID" id="94549849"/>
<dbReference type="AlphaFoldDB" id="A0A2U1FST4"/>
<accession>A0A2U1FST4</accession>
<protein>
    <submittedName>
        <fullName evidence="3">Putative membrane protein YdbT with pleckstrin-like domain</fullName>
    </submittedName>
</protein>
<dbReference type="InterPro" id="IPR005182">
    <property type="entry name" value="YdbS-like_PH"/>
</dbReference>
<keyword evidence="1" id="KW-0472">Membrane</keyword>
<feature type="transmembrane region" description="Helical" evidence="1">
    <location>
        <begin position="21"/>
        <end position="42"/>
    </location>
</feature>
<gene>
    <name evidence="3" type="ORF">C7382_101149</name>
</gene>
<dbReference type="RefSeq" id="WP_165815100.1">
    <property type="nucleotide sequence ID" value="NZ_QEKY01000001.1"/>
</dbReference>
<keyword evidence="1" id="KW-1133">Transmembrane helix</keyword>
<feature type="domain" description="YdbS-like PH" evidence="2">
    <location>
        <begin position="420"/>
        <end position="494"/>
    </location>
</feature>
<dbReference type="Proteomes" id="UP000245462">
    <property type="component" value="Unassembled WGS sequence"/>
</dbReference>
<dbReference type="PANTHER" id="PTHR34473:SF2">
    <property type="entry name" value="UPF0699 TRANSMEMBRANE PROTEIN YDBT"/>
    <property type="match status" value="1"/>
</dbReference>
<feature type="domain" description="YdbS-like PH" evidence="2">
    <location>
        <begin position="273"/>
        <end position="324"/>
    </location>
</feature>
<dbReference type="PANTHER" id="PTHR34473">
    <property type="entry name" value="UPF0699 TRANSMEMBRANE PROTEIN YDBS"/>
    <property type="match status" value="1"/>
</dbReference>
<feature type="transmembrane region" description="Helical" evidence="1">
    <location>
        <begin position="48"/>
        <end position="71"/>
    </location>
</feature>
<dbReference type="InterPro" id="IPR014529">
    <property type="entry name" value="UCP026631"/>
</dbReference>
<evidence type="ECO:0000313" key="4">
    <source>
        <dbReference type="Proteomes" id="UP000245462"/>
    </source>
</evidence>
<dbReference type="Pfam" id="PF03703">
    <property type="entry name" value="bPH_2"/>
    <property type="match status" value="3"/>
</dbReference>
<feature type="transmembrane region" description="Helical" evidence="1">
    <location>
        <begin position="240"/>
        <end position="262"/>
    </location>
</feature>
<organism evidence="3 4">
    <name type="scientific">Porphyromonas loveana</name>
    <dbReference type="NCBI Taxonomy" id="1884669"/>
    <lineage>
        <taxon>Bacteria</taxon>
        <taxon>Pseudomonadati</taxon>
        <taxon>Bacteroidota</taxon>
        <taxon>Bacteroidia</taxon>
        <taxon>Bacteroidales</taxon>
        <taxon>Porphyromonadaceae</taxon>
        <taxon>Porphyromonas</taxon>
    </lineage>
</organism>
<comment type="caution">
    <text evidence="3">The sequence shown here is derived from an EMBL/GenBank/DDBJ whole genome shotgun (WGS) entry which is preliminary data.</text>
</comment>
<evidence type="ECO:0000259" key="2">
    <source>
        <dbReference type="Pfam" id="PF03703"/>
    </source>
</evidence>
<feature type="transmembrane region" description="Helical" evidence="1">
    <location>
        <begin position="379"/>
        <end position="397"/>
    </location>
</feature>
<keyword evidence="1" id="KW-0812">Transmembrane</keyword>
<keyword evidence="4" id="KW-1185">Reference proteome</keyword>